<sequence length="281" mass="31928">MLMEAQVQETLKHVPTSPTTTTTATQSDLTTDSTIEEKTTTSDSKTVSVSSGTPSATGRPQRNLPGTKDEGLYQWPQRPLESIESAFALREYLQSLIRQDPHNVDLIIALPSGQDEHAWLYEHLCQICLELNYLIVHLEPECTPEVCPEMRAEEWMYYCATHPTPRECCAIDYLTHTLDGASALLNNVKFFPSRICVPEGSVKNFQSIARRLYRIFAHAYFHHRDIFDAFEAETSLYDRFLKLSRSRKLITDKLIIIPSLNNDDNSAATGARQIMSRSRED</sequence>
<feature type="compositionally biased region" description="Low complexity" evidence="2">
    <location>
        <begin position="41"/>
        <end position="51"/>
    </location>
</feature>
<proteinExistence type="predicted"/>
<dbReference type="Proteomes" id="UP000748756">
    <property type="component" value="Unassembled WGS sequence"/>
</dbReference>
<name>A0A9P5V8N0_9FUNG</name>
<feature type="compositionally biased region" description="Low complexity" evidence="2">
    <location>
        <begin position="16"/>
        <end position="33"/>
    </location>
</feature>
<dbReference type="SMART" id="SM01388">
    <property type="entry name" value="Mob1_phocein"/>
    <property type="match status" value="1"/>
</dbReference>
<gene>
    <name evidence="3" type="ORF">BG015_010354</name>
</gene>
<dbReference type="InterPro" id="IPR005301">
    <property type="entry name" value="MOB_kinase_act_fam"/>
</dbReference>
<protein>
    <recommendedName>
        <fullName evidence="5">Mob1/phocein</fullName>
    </recommendedName>
</protein>
<dbReference type="Pfam" id="PF03637">
    <property type="entry name" value="Mob1_phocein"/>
    <property type="match status" value="1"/>
</dbReference>
<dbReference type="Gene3D" id="1.20.140.30">
    <property type="entry name" value="MOB kinase activator"/>
    <property type="match status" value="1"/>
</dbReference>
<dbReference type="InterPro" id="IPR036703">
    <property type="entry name" value="MOB_kinase_act_sf"/>
</dbReference>
<evidence type="ECO:0000256" key="2">
    <source>
        <dbReference type="SAM" id="MobiDB-lite"/>
    </source>
</evidence>
<reference evidence="3" key="1">
    <citation type="journal article" date="2020" name="Fungal Divers.">
        <title>Resolving the Mortierellaceae phylogeny through synthesis of multi-gene phylogenetics and phylogenomics.</title>
        <authorList>
            <person name="Vandepol N."/>
            <person name="Liber J."/>
            <person name="Desiro A."/>
            <person name="Na H."/>
            <person name="Kennedy M."/>
            <person name="Barry K."/>
            <person name="Grigoriev I.V."/>
            <person name="Miller A.N."/>
            <person name="O'Donnell K."/>
            <person name="Stajich J.E."/>
            <person name="Bonito G."/>
        </authorList>
    </citation>
    <scope>NUCLEOTIDE SEQUENCE</scope>
    <source>
        <strain evidence="3">NRRL 6426</strain>
    </source>
</reference>
<comment type="caution">
    <text evidence="3">The sequence shown here is derived from an EMBL/GenBank/DDBJ whole genome shotgun (WGS) entry which is preliminary data.</text>
</comment>
<organism evidence="3 4">
    <name type="scientific">Linnemannia schmuckeri</name>
    <dbReference type="NCBI Taxonomy" id="64567"/>
    <lineage>
        <taxon>Eukaryota</taxon>
        <taxon>Fungi</taxon>
        <taxon>Fungi incertae sedis</taxon>
        <taxon>Mucoromycota</taxon>
        <taxon>Mortierellomycotina</taxon>
        <taxon>Mortierellomycetes</taxon>
        <taxon>Mortierellales</taxon>
        <taxon>Mortierellaceae</taxon>
        <taxon>Linnemannia</taxon>
    </lineage>
</organism>
<feature type="region of interest" description="Disordered" evidence="2">
    <location>
        <begin position="1"/>
        <end position="72"/>
    </location>
</feature>
<evidence type="ECO:0000313" key="4">
    <source>
        <dbReference type="Proteomes" id="UP000748756"/>
    </source>
</evidence>
<evidence type="ECO:0000256" key="1">
    <source>
        <dbReference type="PIRSR" id="PIRSR605301-1"/>
    </source>
</evidence>
<accession>A0A9P5V8N0</accession>
<dbReference type="SUPFAM" id="SSF101152">
    <property type="entry name" value="Mob1/phocein"/>
    <property type="match status" value="1"/>
</dbReference>
<feature type="binding site" evidence="1">
    <location>
        <position position="147"/>
    </location>
    <ligand>
        <name>Zn(2+)</name>
        <dbReference type="ChEBI" id="CHEBI:29105"/>
    </ligand>
</feature>
<keyword evidence="1" id="KW-0862">Zinc</keyword>
<dbReference type="AlphaFoldDB" id="A0A9P5V8N0"/>
<feature type="binding site" evidence="1">
    <location>
        <position position="142"/>
    </location>
    <ligand>
        <name>Zn(2+)</name>
        <dbReference type="ChEBI" id="CHEBI:29105"/>
    </ligand>
</feature>
<evidence type="ECO:0008006" key="5">
    <source>
        <dbReference type="Google" id="ProtNLM"/>
    </source>
</evidence>
<feature type="binding site" evidence="1">
    <location>
        <position position="223"/>
    </location>
    <ligand>
        <name>Zn(2+)</name>
        <dbReference type="ChEBI" id="CHEBI:29105"/>
    </ligand>
</feature>
<feature type="binding site" evidence="1">
    <location>
        <position position="218"/>
    </location>
    <ligand>
        <name>Zn(2+)</name>
        <dbReference type="ChEBI" id="CHEBI:29105"/>
    </ligand>
</feature>
<evidence type="ECO:0000313" key="3">
    <source>
        <dbReference type="EMBL" id="KAF9147929.1"/>
    </source>
</evidence>
<keyword evidence="4" id="KW-1185">Reference proteome</keyword>
<dbReference type="EMBL" id="JAAAUQ010000732">
    <property type="protein sequence ID" value="KAF9147929.1"/>
    <property type="molecule type" value="Genomic_DNA"/>
</dbReference>
<dbReference type="OrthoDB" id="10262609at2759"/>
<keyword evidence="1" id="KW-0479">Metal-binding</keyword>
<dbReference type="PANTHER" id="PTHR22599">
    <property type="entry name" value="MPS ONE BINDER KINASE ACTIVATOR-LIKE MOB"/>
    <property type="match status" value="1"/>
</dbReference>